<keyword evidence="1" id="KW-1003">Cell membrane</keyword>
<evidence type="ECO:0000256" key="3">
    <source>
        <dbReference type="ARBA" id="ARBA00022989"/>
    </source>
</evidence>
<feature type="transmembrane region" description="Helical" evidence="5">
    <location>
        <begin position="60"/>
        <end position="81"/>
    </location>
</feature>
<dbReference type="PANTHER" id="PTHR35529:SF1">
    <property type="entry name" value="MANGANESE EFFLUX PUMP MNTP-RELATED"/>
    <property type="match status" value="1"/>
</dbReference>
<evidence type="ECO:0000256" key="4">
    <source>
        <dbReference type="ARBA" id="ARBA00023136"/>
    </source>
</evidence>
<dbReference type="Pfam" id="PF02659">
    <property type="entry name" value="Mntp"/>
    <property type="match status" value="1"/>
</dbReference>
<accession>A0A2T2XHC4</accession>
<keyword evidence="2 5" id="KW-0812">Transmembrane</keyword>
<feature type="transmembrane region" description="Helical" evidence="5">
    <location>
        <begin position="35"/>
        <end position="53"/>
    </location>
</feature>
<evidence type="ECO:0000256" key="5">
    <source>
        <dbReference type="SAM" id="Phobius"/>
    </source>
</evidence>
<feature type="transmembrane region" description="Helical" evidence="5">
    <location>
        <begin position="93"/>
        <end position="111"/>
    </location>
</feature>
<evidence type="ECO:0000256" key="2">
    <source>
        <dbReference type="ARBA" id="ARBA00022692"/>
    </source>
</evidence>
<dbReference type="Proteomes" id="UP000242972">
    <property type="component" value="Unassembled WGS sequence"/>
</dbReference>
<evidence type="ECO:0000313" key="7">
    <source>
        <dbReference type="Proteomes" id="UP000242972"/>
    </source>
</evidence>
<evidence type="ECO:0000256" key="1">
    <source>
        <dbReference type="ARBA" id="ARBA00022475"/>
    </source>
</evidence>
<proteinExistence type="predicted"/>
<dbReference type="InterPro" id="IPR003810">
    <property type="entry name" value="Mntp/YtaF"/>
</dbReference>
<feature type="transmembrane region" description="Helical" evidence="5">
    <location>
        <begin position="118"/>
        <end position="143"/>
    </location>
</feature>
<dbReference type="PANTHER" id="PTHR35529">
    <property type="entry name" value="MANGANESE EFFLUX PUMP MNTP-RELATED"/>
    <property type="match status" value="1"/>
</dbReference>
<name>A0A2T2XHC4_9FIRM</name>
<organism evidence="6 7">
    <name type="scientific">Sulfobacillus benefaciens</name>
    <dbReference type="NCBI Taxonomy" id="453960"/>
    <lineage>
        <taxon>Bacteria</taxon>
        <taxon>Bacillati</taxon>
        <taxon>Bacillota</taxon>
        <taxon>Clostridia</taxon>
        <taxon>Eubacteriales</taxon>
        <taxon>Clostridiales Family XVII. Incertae Sedis</taxon>
        <taxon>Sulfobacillus</taxon>
    </lineage>
</organism>
<protein>
    <recommendedName>
        <fullName evidence="8">Manganese efflux pump MntP</fullName>
    </recommendedName>
</protein>
<keyword evidence="4 5" id="KW-0472">Membrane</keyword>
<gene>
    <name evidence="6" type="ORF">C7B46_07750</name>
</gene>
<evidence type="ECO:0008006" key="8">
    <source>
        <dbReference type="Google" id="ProtNLM"/>
    </source>
</evidence>
<dbReference type="AlphaFoldDB" id="A0A2T2XHC4"/>
<sequence length="186" mass="19887">MVALKMLVLILSLGIDTLMVSVSLGLSQTKGRAKIALMFSCTEGLMALIGLFIGKGIGRFIGSWASLIGGLALLSVAAWLIFFEGKDDEDEKLGRNLVGWALVATAVSISVDELVIGFSIALVGVPIALTILLIAVQAYIFTFLGMTFGTKLKPYLGEWAEKLAGIVLGFLGLWILVEAIVHLLYR</sequence>
<keyword evidence="3 5" id="KW-1133">Transmembrane helix</keyword>
<evidence type="ECO:0000313" key="6">
    <source>
        <dbReference type="EMBL" id="PSR33877.1"/>
    </source>
</evidence>
<feature type="transmembrane region" description="Helical" evidence="5">
    <location>
        <begin position="163"/>
        <end position="185"/>
    </location>
</feature>
<reference evidence="6 7" key="1">
    <citation type="journal article" date="2014" name="BMC Genomics">
        <title>Comparison of environmental and isolate Sulfobacillus genomes reveals diverse carbon, sulfur, nitrogen, and hydrogen metabolisms.</title>
        <authorList>
            <person name="Justice N.B."/>
            <person name="Norman A."/>
            <person name="Brown C.T."/>
            <person name="Singh A."/>
            <person name="Thomas B.C."/>
            <person name="Banfield J.F."/>
        </authorList>
    </citation>
    <scope>NUCLEOTIDE SEQUENCE [LARGE SCALE GENOMIC DNA]</scope>
    <source>
        <strain evidence="6">AMDSBA4</strain>
    </source>
</reference>
<dbReference type="EMBL" id="PXYW01000015">
    <property type="protein sequence ID" value="PSR33877.1"/>
    <property type="molecule type" value="Genomic_DNA"/>
</dbReference>
<comment type="caution">
    <text evidence="6">The sequence shown here is derived from an EMBL/GenBank/DDBJ whole genome shotgun (WGS) entry which is preliminary data.</text>
</comment>